<reference evidence="2" key="1">
    <citation type="journal article" date="2019" name="Int. J. Syst. Evol. Microbiol.">
        <title>The Global Catalogue of Microorganisms (GCM) 10K type strain sequencing project: providing services to taxonomists for standard genome sequencing and annotation.</title>
        <authorList>
            <consortium name="The Broad Institute Genomics Platform"/>
            <consortium name="The Broad Institute Genome Sequencing Center for Infectious Disease"/>
            <person name="Wu L."/>
            <person name="Ma J."/>
        </authorList>
    </citation>
    <scope>NUCLEOTIDE SEQUENCE [LARGE SCALE GENOMIC DNA]</scope>
    <source>
        <strain evidence="2">JCM 31696</strain>
    </source>
</reference>
<keyword evidence="2" id="KW-1185">Reference proteome</keyword>
<accession>A0ABW3CPI6</accession>
<organism evidence="1 2">
    <name type="scientific">Actinomadura adrarensis</name>
    <dbReference type="NCBI Taxonomy" id="1819600"/>
    <lineage>
        <taxon>Bacteria</taxon>
        <taxon>Bacillati</taxon>
        <taxon>Actinomycetota</taxon>
        <taxon>Actinomycetes</taxon>
        <taxon>Streptosporangiales</taxon>
        <taxon>Thermomonosporaceae</taxon>
        <taxon>Actinomadura</taxon>
    </lineage>
</organism>
<evidence type="ECO:0000313" key="1">
    <source>
        <dbReference type="EMBL" id="MFD0855697.1"/>
    </source>
</evidence>
<gene>
    <name evidence="1" type="ORF">ACFQ07_25875</name>
</gene>
<comment type="caution">
    <text evidence="1">The sequence shown here is derived from an EMBL/GenBank/DDBJ whole genome shotgun (WGS) entry which is preliminary data.</text>
</comment>
<evidence type="ECO:0000313" key="2">
    <source>
        <dbReference type="Proteomes" id="UP001597083"/>
    </source>
</evidence>
<dbReference type="EMBL" id="JBHTIR010003733">
    <property type="protein sequence ID" value="MFD0855697.1"/>
    <property type="molecule type" value="Genomic_DNA"/>
</dbReference>
<dbReference type="Proteomes" id="UP001597083">
    <property type="component" value="Unassembled WGS sequence"/>
</dbReference>
<proteinExistence type="predicted"/>
<name>A0ABW3CPI6_9ACTN</name>
<protein>
    <submittedName>
        <fullName evidence="1">Uncharacterized protein</fullName>
    </submittedName>
</protein>
<sequence>MSNTLTKSVASWAVAARPGTLPMIGMARYGDTGAAPRSIWHVQRYEAVQHGLRLRELCPLQHQPSQLESLRMAGVRGRSVSVDIEGTKPSAPATAHVNAIFVEGGTGPYPWRRPV</sequence>